<dbReference type="EMBL" id="BMAT01013804">
    <property type="protein sequence ID" value="GFS20642.1"/>
    <property type="molecule type" value="Genomic_DNA"/>
</dbReference>
<name>A0AAV4JCW7_9GAST</name>
<reference evidence="1 2" key="1">
    <citation type="journal article" date="2021" name="Elife">
        <title>Chloroplast acquisition without the gene transfer in kleptoplastic sea slugs, Plakobranchus ocellatus.</title>
        <authorList>
            <person name="Maeda T."/>
            <person name="Takahashi S."/>
            <person name="Yoshida T."/>
            <person name="Shimamura S."/>
            <person name="Takaki Y."/>
            <person name="Nagai Y."/>
            <person name="Toyoda A."/>
            <person name="Suzuki Y."/>
            <person name="Arimoto A."/>
            <person name="Ishii H."/>
            <person name="Satoh N."/>
            <person name="Nishiyama T."/>
            <person name="Hasebe M."/>
            <person name="Maruyama T."/>
            <person name="Minagawa J."/>
            <person name="Obokata J."/>
            <person name="Shigenobu S."/>
        </authorList>
    </citation>
    <scope>NUCLEOTIDE SEQUENCE [LARGE SCALE GENOMIC DNA]</scope>
</reference>
<proteinExistence type="predicted"/>
<organism evidence="1 2">
    <name type="scientific">Elysia marginata</name>
    <dbReference type="NCBI Taxonomy" id="1093978"/>
    <lineage>
        <taxon>Eukaryota</taxon>
        <taxon>Metazoa</taxon>
        <taxon>Spiralia</taxon>
        <taxon>Lophotrochozoa</taxon>
        <taxon>Mollusca</taxon>
        <taxon>Gastropoda</taxon>
        <taxon>Heterobranchia</taxon>
        <taxon>Euthyneura</taxon>
        <taxon>Panpulmonata</taxon>
        <taxon>Sacoglossa</taxon>
        <taxon>Placobranchoidea</taxon>
        <taxon>Plakobranchidae</taxon>
        <taxon>Elysia</taxon>
    </lineage>
</organism>
<keyword evidence="2" id="KW-1185">Reference proteome</keyword>
<comment type="caution">
    <text evidence="1">The sequence shown here is derived from an EMBL/GenBank/DDBJ whole genome shotgun (WGS) entry which is preliminary data.</text>
</comment>
<accession>A0AAV4JCW7</accession>
<evidence type="ECO:0000313" key="1">
    <source>
        <dbReference type="EMBL" id="GFS20642.1"/>
    </source>
</evidence>
<gene>
    <name evidence="1" type="ORF">ElyMa_006904400</name>
</gene>
<protein>
    <submittedName>
        <fullName evidence="1">Uncharacterized protein</fullName>
    </submittedName>
</protein>
<dbReference type="AlphaFoldDB" id="A0AAV4JCW7"/>
<dbReference type="Proteomes" id="UP000762676">
    <property type="component" value="Unassembled WGS sequence"/>
</dbReference>
<sequence>MGFDSNSDTVTERSSTIQVHGFKNFIHHLIGLSMDTQEKMKEMQNFTDIEFARPNSLFQILSTSSDMIQSLFNSRLNSIENHISRREIPMDTEISQLHPEITHIMFSVACKDNDVSEIRNNSPTKNDSIRTFVSNPVFTENRLANLESVVKNLIHWPTGHYALLQPTSGCPLDQAFEGGNQKYLKLHT</sequence>
<evidence type="ECO:0000313" key="2">
    <source>
        <dbReference type="Proteomes" id="UP000762676"/>
    </source>
</evidence>